<evidence type="ECO:0000313" key="3">
    <source>
        <dbReference type="Proteomes" id="UP000235145"/>
    </source>
</evidence>
<organism evidence="2 3">
    <name type="scientific">Lactuca sativa</name>
    <name type="common">Garden lettuce</name>
    <dbReference type="NCBI Taxonomy" id="4236"/>
    <lineage>
        <taxon>Eukaryota</taxon>
        <taxon>Viridiplantae</taxon>
        <taxon>Streptophyta</taxon>
        <taxon>Embryophyta</taxon>
        <taxon>Tracheophyta</taxon>
        <taxon>Spermatophyta</taxon>
        <taxon>Magnoliopsida</taxon>
        <taxon>eudicotyledons</taxon>
        <taxon>Gunneridae</taxon>
        <taxon>Pentapetalae</taxon>
        <taxon>asterids</taxon>
        <taxon>campanulids</taxon>
        <taxon>Asterales</taxon>
        <taxon>Asteraceae</taxon>
        <taxon>Cichorioideae</taxon>
        <taxon>Cichorieae</taxon>
        <taxon>Lactucinae</taxon>
        <taxon>Lactuca</taxon>
    </lineage>
</organism>
<evidence type="ECO:0000256" key="1">
    <source>
        <dbReference type="SAM" id="Phobius"/>
    </source>
</evidence>
<evidence type="ECO:0008006" key="4">
    <source>
        <dbReference type="Google" id="ProtNLM"/>
    </source>
</evidence>
<gene>
    <name evidence="2" type="ORF">LSAT_V11C900482760</name>
</gene>
<keyword evidence="3" id="KW-1185">Reference proteome</keyword>
<reference evidence="2 3" key="1">
    <citation type="journal article" date="2017" name="Nat. Commun.">
        <title>Genome assembly with in vitro proximity ligation data and whole-genome triplication in lettuce.</title>
        <authorList>
            <person name="Reyes-Chin-Wo S."/>
            <person name="Wang Z."/>
            <person name="Yang X."/>
            <person name="Kozik A."/>
            <person name="Arikit S."/>
            <person name="Song C."/>
            <person name="Xia L."/>
            <person name="Froenicke L."/>
            <person name="Lavelle D.O."/>
            <person name="Truco M.J."/>
            <person name="Xia R."/>
            <person name="Zhu S."/>
            <person name="Xu C."/>
            <person name="Xu H."/>
            <person name="Xu X."/>
            <person name="Cox K."/>
            <person name="Korf I."/>
            <person name="Meyers B.C."/>
            <person name="Michelmore R.W."/>
        </authorList>
    </citation>
    <scope>NUCLEOTIDE SEQUENCE [LARGE SCALE GENOMIC DNA]</scope>
    <source>
        <strain evidence="3">cv. Salinas</strain>
        <tissue evidence="2">Seedlings</tissue>
    </source>
</reference>
<dbReference type="Proteomes" id="UP000235145">
    <property type="component" value="Unassembled WGS sequence"/>
</dbReference>
<keyword evidence="1" id="KW-0812">Transmembrane</keyword>
<dbReference type="EMBL" id="NBSK02000009">
    <property type="protein sequence ID" value="KAJ0187065.1"/>
    <property type="molecule type" value="Genomic_DNA"/>
</dbReference>
<evidence type="ECO:0000313" key="2">
    <source>
        <dbReference type="EMBL" id="KAJ0187065.1"/>
    </source>
</evidence>
<dbReference type="PANTHER" id="PTHR33116">
    <property type="entry name" value="REVERSE TRANSCRIPTASE ZINC-BINDING DOMAIN-CONTAINING PROTEIN-RELATED-RELATED"/>
    <property type="match status" value="1"/>
</dbReference>
<dbReference type="AlphaFoldDB" id="A0A9R1UHE9"/>
<sequence>MYTKNKHNLSFLGCAISSLPFNYLGVLVRKNRALKKHWKLVIDRLQSKLSNWKSKSLSFGVRLILIKDAFSSLPTYYFSLFKILGCIINYVEKKQNAVLWGSVDSSEKIHRVSWTKALWKDVVNNIHKVESKHIDCMSNKIGNDWVQVMKSSFRKMNGGAILSCNQDNI</sequence>
<keyword evidence="1" id="KW-1133">Transmembrane helix</keyword>
<dbReference type="PANTHER" id="PTHR33116:SF79">
    <property type="entry name" value="REVERSE TRANSCRIPTASE DOMAIN, ZINC FINGER, CCHC-TYPE-RELATED"/>
    <property type="match status" value="1"/>
</dbReference>
<protein>
    <recommendedName>
        <fullName evidence="4">Reverse transcriptase zinc-binding domain-containing protein</fullName>
    </recommendedName>
</protein>
<comment type="caution">
    <text evidence="2">The sequence shown here is derived from an EMBL/GenBank/DDBJ whole genome shotgun (WGS) entry which is preliminary data.</text>
</comment>
<proteinExistence type="predicted"/>
<accession>A0A9R1UHE9</accession>
<feature type="transmembrane region" description="Helical" evidence="1">
    <location>
        <begin position="6"/>
        <end position="28"/>
    </location>
</feature>
<keyword evidence="1" id="KW-0472">Membrane</keyword>
<name>A0A9R1UHE9_LACSA</name>